<evidence type="ECO:0000313" key="1">
    <source>
        <dbReference type="EMBL" id="KAK9908057.1"/>
    </source>
</evidence>
<dbReference type="EMBL" id="JALJOT010000008">
    <property type="protein sequence ID" value="KAK9908057.1"/>
    <property type="molecule type" value="Genomic_DNA"/>
</dbReference>
<evidence type="ECO:0000313" key="2">
    <source>
        <dbReference type="Proteomes" id="UP001491310"/>
    </source>
</evidence>
<protein>
    <submittedName>
        <fullName evidence="1">Uncharacterized protein</fullName>
    </submittedName>
</protein>
<dbReference type="Proteomes" id="UP001491310">
    <property type="component" value="Unassembled WGS sequence"/>
</dbReference>
<gene>
    <name evidence="1" type="ORF">WJX75_002249</name>
</gene>
<comment type="caution">
    <text evidence="1">The sequence shown here is derived from an EMBL/GenBank/DDBJ whole genome shotgun (WGS) entry which is preliminary data.</text>
</comment>
<accession>A0ABR2YMI6</accession>
<organism evidence="1 2">
    <name type="scientific">Coccomyxa subellipsoidea</name>
    <dbReference type="NCBI Taxonomy" id="248742"/>
    <lineage>
        <taxon>Eukaryota</taxon>
        <taxon>Viridiplantae</taxon>
        <taxon>Chlorophyta</taxon>
        <taxon>core chlorophytes</taxon>
        <taxon>Trebouxiophyceae</taxon>
        <taxon>Trebouxiophyceae incertae sedis</taxon>
        <taxon>Coccomyxaceae</taxon>
        <taxon>Coccomyxa</taxon>
    </lineage>
</organism>
<reference evidence="1 2" key="1">
    <citation type="journal article" date="2024" name="Nat. Commun.">
        <title>Phylogenomics reveals the evolutionary origins of lichenization in chlorophyte algae.</title>
        <authorList>
            <person name="Puginier C."/>
            <person name="Libourel C."/>
            <person name="Otte J."/>
            <person name="Skaloud P."/>
            <person name="Haon M."/>
            <person name="Grisel S."/>
            <person name="Petersen M."/>
            <person name="Berrin J.G."/>
            <person name="Delaux P.M."/>
            <person name="Dal Grande F."/>
            <person name="Keller J."/>
        </authorList>
    </citation>
    <scope>NUCLEOTIDE SEQUENCE [LARGE SCALE GENOMIC DNA]</scope>
    <source>
        <strain evidence="1 2">SAG 216-7</strain>
    </source>
</reference>
<sequence>MKKGRKPPLSFLKEGDQRLQGWILQRVYHKDARPLQMRSQLCCKAQQGLMHMQTWKKRASFSRMLKRRLPRPAICFPLMKPRDFPLL</sequence>
<keyword evidence="2" id="KW-1185">Reference proteome</keyword>
<proteinExistence type="predicted"/>
<name>A0ABR2YMI6_9CHLO</name>